<evidence type="ECO:0000313" key="2">
    <source>
        <dbReference type="Proteomes" id="UP000294662"/>
    </source>
</evidence>
<keyword evidence="2" id="KW-1185">Reference proteome</keyword>
<accession>A0A4R5EY45</accession>
<dbReference type="AlphaFoldDB" id="A0A4R5EY45"/>
<dbReference type="Proteomes" id="UP000294662">
    <property type="component" value="Unassembled WGS sequence"/>
</dbReference>
<proteinExistence type="predicted"/>
<sequence length="155" mass="16662">MSNSQDRAALKKSVYDKLLSLESGELATALSHYEAHMKESVLDDRQGHDSGDLAASTGEVGLAAAFHHPVMTHHAKVDVIENLDIELTDTVQPGAAVCFDGRHFIVAVSTARFDVDGTTYMGISSESPIYKAMAGLKAGDSFSFQGKDIEIDDVF</sequence>
<dbReference type="RefSeq" id="WP_132827984.1">
    <property type="nucleotide sequence ID" value="NZ_SMFP01000003.1"/>
</dbReference>
<evidence type="ECO:0008006" key="3">
    <source>
        <dbReference type="Google" id="ProtNLM"/>
    </source>
</evidence>
<name>A0A4R5EY45_9RHOB</name>
<dbReference type="OrthoDB" id="8293772at2"/>
<protein>
    <recommendedName>
        <fullName evidence="3">Transcription elongation factor, GreA/GreB, C-term</fullName>
    </recommendedName>
</protein>
<evidence type="ECO:0000313" key="1">
    <source>
        <dbReference type="EMBL" id="TDE39730.1"/>
    </source>
</evidence>
<comment type="caution">
    <text evidence="1">The sequence shown here is derived from an EMBL/GenBank/DDBJ whole genome shotgun (WGS) entry which is preliminary data.</text>
</comment>
<dbReference type="EMBL" id="SMFP01000003">
    <property type="protein sequence ID" value="TDE39730.1"/>
    <property type="molecule type" value="Genomic_DNA"/>
</dbReference>
<reference evidence="1 2" key="1">
    <citation type="submission" date="2019-03" db="EMBL/GenBank/DDBJ databases">
        <authorList>
            <person name="Zhang S."/>
        </authorList>
    </citation>
    <scope>NUCLEOTIDE SEQUENCE [LARGE SCALE GENOMIC DNA]</scope>
    <source>
        <strain evidence="1 2">S4J41</strain>
    </source>
</reference>
<gene>
    <name evidence="1" type="ORF">E1B25_06670</name>
</gene>
<organism evidence="1 2">
    <name type="scientific">Antarcticimicrobium sediminis</name>
    <dbReference type="NCBI Taxonomy" id="2546227"/>
    <lineage>
        <taxon>Bacteria</taxon>
        <taxon>Pseudomonadati</taxon>
        <taxon>Pseudomonadota</taxon>
        <taxon>Alphaproteobacteria</taxon>
        <taxon>Rhodobacterales</taxon>
        <taxon>Paracoccaceae</taxon>
        <taxon>Antarcticimicrobium</taxon>
    </lineage>
</organism>